<keyword evidence="3 5" id="KW-0369">Histidine metabolism</keyword>
<dbReference type="SUPFAM" id="SSF52768">
    <property type="entry name" value="Arginase/deacetylase"/>
    <property type="match status" value="1"/>
</dbReference>
<evidence type="ECO:0000256" key="7">
    <source>
        <dbReference type="PIRSR" id="PIRSR036979-1"/>
    </source>
</evidence>
<keyword evidence="2 5" id="KW-0378">Hydrolase</keyword>
<feature type="binding site" evidence="5 7">
    <location>
        <position position="130"/>
    </location>
    <ligand>
        <name>Mn(2+)</name>
        <dbReference type="ChEBI" id="CHEBI:29035"/>
        <label>1</label>
    </ligand>
</feature>
<dbReference type="NCBIfam" id="TIGR01227">
    <property type="entry name" value="hutG"/>
    <property type="match status" value="1"/>
</dbReference>
<protein>
    <recommendedName>
        <fullName evidence="5 6">Formimidoylglutamase</fullName>
        <ecNumber evidence="5 6">3.5.3.8</ecNumber>
    </recommendedName>
    <alternativeName>
        <fullName evidence="5">Formiminoglutamase</fullName>
    </alternativeName>
    <alternativeName>
        <fullName evidence="5">Formiminoglutamate hydrolase</fullName>
    </alternativeName>
</protein>
<dbReference type="GO" id="GO:0030145">
    <property type="term" value="F:manganese ion binding"/>
    <property type="evidence" value="ECO:0007669"/>
    <property type="project" value="UniProtKB-UniRule"/>
</dbReference>
<evidence type="ECO:0000256" key="1">
    <source>
        <dbReference type="ARBA" id="ARBA00022723"/>
    </source>
</evidence>
<dbReference type="InterPro" id="IPR023696">
    <property type="entry name" value="Ureohydrolase_dom_sf"/>
</dbReference>
<dbReference type="PANTHER" id="PTHR11358">
    <property type="entry name" value="ARGINASE/AGMATINASE"/>
    <property type="match status" value="1"/>
</dbReference>
<feature type="binding site" evidence="7">
    <location>
        <position position="161"/>
    </location>
    <ligand>
        <name>Mn(2+)</name>
        <dbReference type="ChEBI" id="CHEBI:29035"/>
        <label>1</label>
    </ligand>
</feature>
<dbReference type="HAMAP" id="MF_00737">
    <property type="entry name" value="Formimidoylglutam"/>
    <property type="match status" value="1"/>
</dbReference>
<name>A0A1M5CQ53_9FLAO</name>
<dbReference type="PIRSF" id="PIRSF036979">
    <property type="entry name" value="Arginase"/>
    <property type="match status" value="1"/>
</dbReference>
<evidence type="ECO:0000313" key="9">
    <source>
        <dbReference type="EMBL" id="SHF56890.1"/>
    </source>
</evidence>
<evidence type="ECO:0000256" key="6">
    <source>
        <dbReference type="NCBIfam" id="TIGR01227"/>
    </source>
</evidence>
<keyword evidence="10" id="KW-1185">Reference proteome</keyword>
<dbReference type="InterPro" id="IPR006035">
    <property type="entry name" value="Ureohydrolase"/>
</dbReference>
<feature type="binding site" evidence="5 7">
    <location>
        <position position="251"/>
    </location>
    <ligand>
        <name>Mn(2+)</name>
        <dbReference type="ChEBI" id="CHEBI:29035"/>
        <label>1</label>
    </ligand>
</feature>
<comment type="similarity">
    <text evidence="5 8">Belongs to the arginase family.</text>
</comment>
<feature type="binding site" evidence="5">
    <location>
        <position position="251"/>
    </location>
    <ligand>
        <name>Mn(2+)</name>
        <dbReference type="ChEBI" id="CHEBI:29035"/>
        <label>2</label>
    </ligand>
</feature>
<dbReference type="GO" id="GO:0019556">
    <property type="term" value="P:L-histidine catabolic process to glutamate and formamide"/>
    <property type="evidence" value="ECO:0007669"/>
    <property type="project" value="UniProtKB-UniRule"/>
</dbReference>
<comment type="pathway">
    <text evidence="5">Amino-acid degradation; L-histidine degradation into L-glutamate; L-glutamate from N-formimidoyl-L-glutamate (hydrolase route): step 1/1.</text>
</comment>
<keyword evidence="4 5" id="KW-0464">Manganese</keyword>
<dbReference type="Gene3D" id="3.40.800.10">
    <property type="entry name" value="Ureohydrolase domain"/>
    <property type="match status" value="1"/>
</dbReference>
<reference evidence="10" key="1">
    <citation type="submission" date="2016-11" db="EMBL/GenBank/DDBJ databases">
        <authorList>
            <person name="Varghese N."/>
            <person name="Submissions S."/>
        </authorList>
    </citation>
    <scope>NUCLEOTIDE SEQUENCE [LARGE SCALE GENOMIC DNA]</scope>
    <source>
        <strain evidence="10">DSM 17539</strain>
    </source>
</reference>
<dbReference type="EC" id="3.5.3.8" evidence="5 6"/>
<evidence type="ECO:0000313" key="10">
    <source>
        <dbReference type="Proteomes" id="UP000184406"/>
    </source>
</evidence>
<feature type="binding site" evidence="5 7">
    <location>
        <position position="163"/>
    </location>
    <ligand>
        <name>Mn(2+)</name>
        <dbReference type="ChEBI" id="CHEBI:29035"/>
        <label>1</label>
    </ligand>
</feature>
<feature type="binding site" evidence="5">
    <location>
        <position position="159"/>
    </location>
    <ligand>
        <name>Mn(2+)</name>
        <dbReference type="ChEBI" id="CHEBI:29035"/>
        <label>2</label>
    </ligand>
</feature>
<gene>
    <name evidence="5" type="primary">hutG</name>
    <name evidence="9" type="ORF">SAMN03080594_105149</name>
</gene>
<dbReference type="RefSeq" id="WP_072863004.1">
    <property type="nucleotide sequence ID" value="NZ_FQUX01000005.1"/>
</dbReference>
<dbReference type="Pfam" id="PF00491">
    <property type="entry name" value="Arginase"/>
    <property type="match status" value="1"/>
</dbReference>
<feature type="binding site" evidence="5">
    <location>
        <position position="253"/>
    </location>
    <ligand>
        <name>Mn(2+)</name>
        <dbReference type="ChEBI" id="CHEBI:29035"/>
        <label>2</label>
    </ligand>
</feature>
<proteinExistence type="inferred from homology"/>
<accession>A0A1M5CQ53</accession>
<dbReference type="GO" id="GO:0008783">
    <property type="term" value="F:agmatinase activity"/>
    <property type="evidence" value="ECO:0007669"/>
    <property type="project" value="TreeGrafter"/>
</dbReference>
<sequence length="323" mass="35934">MHTYTKTDPLIWTGRKSGQQLYLHEKVICIDLNSEQIPSINGQSWTILGYACDEGVKRNEGRIGAALGPDAIRKQLAKLPNHLTENVLLLDTGTVDCNDGDLKKTQTVLSRTVTQLLNQNTFPILLGGGHDIAYGHYNGIKKYLATEGNNKSIGIINFDAHFDLRSNQTNNNSGTPFYQIAQDCKLEQSNFRYMCLGIREDANNSTLYDTAKDLGVTYVEKANFNLLYFDEIKEKIAQFTKEVDYIYTTIDLDGFSSAYAPGVSAASPMGFSPEIVLECLKIIIASKKMISLDIAEMNPTYDIDQQTAKLAASLVHFVIHQSQ</sequence>
<dbReference type="PANTHER" id="PTHR11358:SF35">
    <property type="entry name" value="FORMIMIDOYLGLUTAMASE"/>
    <property type="match status" value="1"/>
</dbReference>
<evidence type="ECO:0000256" key="8">
    <source>
        <dbReference type="PROSITE-ProRule" id="PRU00742"/>
    </source>
</evidence>
<comment type="function">
    <text evidence="5">Catalyzes the conversion of N-formimidoyl-L-glutamate to L-glutamate and formamide.</text>
</comment>
<dbReference type="AlphaFoldDB" id="A0A1M5CQ53"/>
<evidence type="ECO:0000256" key="5">
    <source>
        <dbReference type="HAMAP-Rule" id="MF_00737"/>
    </source>
</evidence>
<dbReference type="Proteomes" id="UP000184406">
    <property type="component" value="Unassembled WGS sequence"/>
</dbReference>
<comment type="cofactor">
    <cofactor evidence="5 7">
        <name>Mn(2+)</name>
        <dbReference type="ChEBI" id="CHEBI:29035"/>
    </cofactor>
    <text evidence="5 7">Binds 2 manganese ions per subunit.</text>
</comment>
<dbReference type="GO" id="GO:0050415">
    <property type="term" value="F:formimidoylglutamase activity"/>
    <property type="evidence" value="ECO:0007669"/>
    <property type="project" value="UniProtKB-UniRule"/>
</dbReference>
<dbReference type="InterPro" id="IPR005923">
    <property type="entry name" value="HutG"/>
</dbReference>
<feature type="binding site" evidence="5 7">
    <location>
        <position position="159"/>
    </location>
    <ligand>
        <name>Mn(2+)</name>
        <dbReference type="ChEBI" id="CHEBI:29035"/>
        <label>1</label>
    </ligand>
</feature>
<dbReference type="PROSITE" id="PS51409">
    <property type="entry name" value="ARGINASE_2"/>
    <property type="match status" value="1"/>
</dbReference>
<comment type="catalytic activity">
    <reaction evidence="5">
        <text>N-formimidoyl-L-glutamate + H2O = formamide + L-glutamate</text>
        <dbReference type="Rhea" id="RHEA:22492"/>
        <dbReference type="ChEBI" id="CHEBI:15377"/>
        <dbReference type="ChEBI" id="CHEBI:16397"/>
        <dbReference type="ChEBI" id="CHEBI:29985"/>
        <dbReference type="ChEBI" id="CHEBI:58928"/>
        <dbReference type="EC" id="3.5.3.8"/>
    </reaction>
</comment>
<feature type="binding site" evidence="5">
    <location>
        <position position="161"/>
    </location>
    <ligand>
        <name>Mn(2+)</name>
        <dbReference type="ChEBI" id="CHEBI:29035"/>
        <label>2</label>
    </ligand>
</feature>
<evidence type="ECO:0000256" key="2">
    <source>
        <dbReference type="ARBA" id="ARBA00022801"/>
    </source>
</evidence>
<organism evidence="9 10">
    <name type="scientific">Arenibacter palladensis</name>
    <dbReference type="NCBI Taxonomy" id="237373"/>
    <lineage>
        <taxon>Bacteria</taxon>
        <taxon>Pseudomonadati</taxon>
        <taxon>Bacteroidota</taxon>
        <taxon>Flavobacteriia</taxon>
        <taxon>Flavobacteriales</taxon>
        <taxon>Flavobacteriaceae</taxon>
        <taxon>Arenibacter</taxon>
    </lineage>
</organism>
<dbReference type="OrthoDB" id="9788689at2"/>
<evidence type="ECO:0000256" key="3">
    <source>
        <dbReference type="ARBA" id="ARBA00022808"/>
    </source>
</evidence>
<dbReference type="GO" id="GO:0019557">
    <property type="term" value="P:L-histidine catabolic process to glutamate and formate"/>
    <property type="evidence" value="ECO:0007669"/>
    <property type="project" value="UniProtKB-UniPathway"/>
</dbReference>
<evidence type="ECO:0000256" key="4">
    <source>
        <dbReference type="ARBA" id="ARBA00023211"/>
    </source>
</evidence>
<feature type="binding site" evidence="7">
    <location>
        <position position="253"/>
    </location>
    <ligand>
        <name>Mn(2+)</name>
        <dbReference type="ChEBI" id="CHEBI:29035"/>
        <label>1</label>
    </ligand>
</feature>
<dbReference type="CDD" id="cd09988">
    <property type="entry name" value="Formimidoylglutamase"/>
    <property type="match status" value="1"/>
</dbReference>
<dbReference type="GO" id="GO:0033389">
    <property type="term" value="P:putrescine biosynthetic process from arginine, via agmatine"/>
    <property type="evidence" value="ECO:0007669"/>
    <property type="project" value="TreeGrafter"/>
</dbReference>
<keyword evidence="1 5" id="KW-0479">Metal-binding</keyword>
<dbReference type="EMBL" id="FQUX01000005">
    <property type="protein sequence ID" value="SHF56890.1"/>
    <property type="molecule type" value="Genomic_DNA"/>
</dbReference>
<dbReference type="UniPathway" id="UPA00379">
    <property type="reaction ID" value="UER00552"/>
</dbReference>